<proteinExistence type="predicted"/>
<gene>
    <name evidence="2" type="ORF">K444DRAFT_511689</name>
</gene>
<feature type="domain" description="Heterokaryon incompatibility" evidence="1">
    <location>
        <begin position="30"/>
        <end position="115"/>
    </location>
</feature>
<dbReference type="InParanoid" id="A0A2J6SNZ5"/>
<keyword evidence="3" id="KW-1185">Reference proteome</keyword>
<dbReference type="RefSeq" id="XP_024729393.1">
    <property type="nucleotide sequence ID" value="XM_024873474.1"/>
</dbReference>
<dbReference type="AlphaFoldDB" id="A0A2J6SNZ5"/>
<accession>A0A2J6SNZ5</accession>
<evidence type="ECO:0000313" key="2">
    <source>
        <dbReference type="EMBL" id="PMD52489.1"/>
    </source>
</evidence>
<evidence type="ECO:0000313" key="3">
    <source>
        <dbReference type="Proteomes" id="UP000235371"/>
    </source>
</evidence>
<dbReference type="InterPro" id="IPR010730">
    <property type="entry name" value="HET"/>
</dbReference>
<dbReference type="EMBL" id="KZ613903">
    <property type="protein sequence ID" value="PMD52489.1"/>
    <property type="molecule type" value="Genomic_DNA"/>
</dbReference>
<organism evidence="2 3">
    <name type="scientific">Hyaloscypha bicolor E</name>
    <dbReference type="NCBI Taxonomy" id="1095630"/>
    <lineage>
        <taxon>Eukaryota</taxon>
        <taxon>Fungi</taxon>
        <taxon>Dikarya</taxon>
        <taxon>Ascomycota</taxon>
        <taxon>Pezizomycotina</taxon>
        <taxon>Leotiomycetes</taxon>
        <taxon>Helotiales</taxon>
        <taxon>Hyaloscyphaceae</taxon>
        <taxon>Hyaloscypha</taxon>
        <taxon>Hyaloscypha bicolor</taxon>
    </lineage>
</organism>
<sequence length="121" mass="13769">IRLISIFPGDAKDRLQGIIFHTPFDSAGTYRALSYVWGTDERTHSLSTPDGTFWITSSLDTALRRLRHKNDAVVLWVDAICINQQDNAEKSRQIRLLPKIFQQASSTYAFIGECEKYDSAM</sequence>
<dbReference type="PANTHER" id="PTHR24148">
    <property type="entry name" value="ANKYRIN REPEAT DOMAIN-CONTAINING PROTEIN 39 HOMOLOG-RELATED"/>
    <property type="match status" value="1"/>
</dbReference>
<feature type="non-terminal residue" evidence="2">
    <location>
        <position position="121"/>
    </location>
</feature>
<dbReference type="Proteomes" id="UP000235371">
    <property type="component" value="Unassembled WGS sequence"/>
</dbReference>
<name>A0A2J6SNZ5_9HELO</name>
<dbReference type="InterPro" id="IPR052895">
    <property type="entry name" value="HetReg/Transcr_Mod"/>
</dbReference>
<dbReference type="Pfam" id="PF06985">
    <property type="entry name" value="HET"/>
    <property type="match status" value="1"/>
</dbReference>
<protein>
    <recommendedName>
        <fullName evidence="1">Heterokaryon incompatibility domain-containing protein</fullName>
    </recommendedName>
</protein>
<dbReference type="PANTHER" id="PTHR24148:SF64">
    <property type="entry name" value="HETEROKARYON INCOMPATIBILITY DOMAIN-CONTAINING PROTEIN"/>
    <property type="match status" value="1"/>
</dbReference>
<feature type="non-terminal residue" evidence="2">
    <location>
        <position position="1"/>
    </location>
</feature>
<dbReference type="STRING" id="1095630.A0A2J6SNZ5"/>
<evidence type="ECO:0000259" key="1">
    <source>
        <dbReference type="Pfam" id="PF06985"/>
    </source>
</evidence>
<dbReference type="OrthoDB" id="2157530at2759"/>
<dbReference type="GeneID" id="36581554"/>
<reference evidence="2 3" key="1">
    <citation type="submission" date="2016-04" db="EMBL/GenBank/DDBJ databases">
        <title>A degradative enzymes factory behind the ericoid mycorrhizal symbiosis.</title>
        <authorList>
            <consortium name="DOE Joint Genome Institute"/>
            <person name="Martino E."/>
            <person name="Morin E."/>
            <person name="Grelet G."/>
            <person name="Kuo A."/>
            <person name="Kohler A."/>
            <person name="Daghino S."/>
            <person name="Barry K."/>
            <person name="Choi C."/>
            <person name="Cichocki N."/>
            <person name="Clum A."/>
            <person name="Copeland A."/>
            <person name="Hainaut M."/>
            <person name="Haridas S."/>
            <person name="Labutti K."/>
            <person name="Lindquist E."/>
            <person name="Lipzen A."/>
            <person name="Khouja H.-R."/>
            <person name="Murat C."/>
            <person name="Ohm R."/>
            <person name="Olson A."/>
            <person name="Spatafora J."/>
            <person name="Veneault-Fourrey C."/>
            <person name="Henrissat B."/>
            <person name="Grigoriev I."/>
            <person name="Martin F."/>
            <person name="Perotto S."/>
        </authorList>
    </citation>
    <scope>NUCLEOTIDE SEQUENCE [LARGE SCALE GENOMIC DNA]</scope>
    <source>
        <strain evidence="2 3">E</strain>
    </source>
</reference>